<dbReference type="GO" id="GO:0004519">
    <property type="term" value="F:endonuclease activity"/>
    <property type="evidence" value="ECO:0007669"/>
    <property type="project" value="UniProtKB-KW"/>
</dbReference>
<proteinExistence type="predicted"/>
<dbReference type="RefSeq" id="WP_244349023.1">
    <property type="nucleotide sequence ID" value="NZ_JAFIRA010000003.1"/>
</dbReference>
<protein>
    <submittedName>
        <fullName evidence="2">HNH endonuclease</fullName>
    </submittedName>
</protein>
<dbReference type="PANTHER" id="PTHR33877:SF2">
    <property type="entry name" value="OS07G0170200 PROTEIN"/>
    <property type="match status" value="1"/>
</dbReference>
<dbReference type="InterPro" id="IPR002711">
    <property type="entry name" value="HNH"/>
</dbReference>
<comment type="caution">
    <text evidence="2">The sequence shown here is derived from an EMBL/GenBank/DDBJ whole genome shotgun (WGS) entry which is preliminary data.</text>
</comment>
<dbReference type="PANTHER" id="PTHR33877">
    <property type="entry name" value="SLL1193 PROTEIN"/>
    <property type="match status" value="1"/>
</dbReference>
<dbReference type="InterPro" id="IPR003615">
    <property type="entry name" value="HNH_nuc"/>
</dbReference>
<dbReference type="Pfam" id="PF01844">
    <property type="entry name" value="HNH"/>
    <property type="match status" value="1"/>
</dbReference>
<keyword evidence="3" id="KW-1185">Reference proteome</keyword>
<keyword evidence="2" id="KW-0255">Endonuclease</keyword>
<dbReference type="Gene3D" id="1.10.30.50">
    <property type="match status" value="1"/>
</dbReference>
<dbReference type="EMBL" id="JAFIRA010000003">
    <property type="protein sequence ID" value="MCJ2541758.1"/>
    <property type="molecule type" value="Genomic_DNA"/>
</dbReference>
<keyword evidence="2" id="KW-0378">Hydrolase</keyword>
<dbReference type="CDD" id="cd00085">
    <property type="entry name" value="HNHc"/>
    <property type="match status" value="1"/>
</dbReference>
<accession>A0ABT0C7J2</accession>
<dbReference type="SMART" id="SM00507">
    <property type="entry name" value="HNHc"/>
    <property type="match status" value="1"/>
</dbReference>
<gene>
    <name evidence="2" type="ORF">JX360_02370</name>
</gene>
<keyword evidence="2" id="KW-0540">Nuclease</keyword>
<sequence>MGKVLVLNASYEPLNITSWRRAVILLLKGKAEQIEHNGRVVYGNMPLPTVIRLRHYVHIPHKEIPLTRRNVLYRDAHRCQYCGCSGEDLTLDHIIPRSRGGGDTWENVVSACVRCNVKKGNRTPREAGMPLLRQPRRPHSTLHFEISKAVGSGTHREWSKYTIGLEGGSEEELPNS</sequence>
<feature type="domain" description="HNH nuclease" evidence="1">
    <location>
        <begin position="66"/>
        <end position="117"/>
    </location>
</feature>
<evidence type="ECO:0000313" key="2">
    <source>
        <dbReference type="EMBL" id="MCJ2541758.1"/>
    </source>
</evidence>
<dbReference type="Proteomes" id="UP000830835">
    <property type="component" value="Unassembled WGS sequence"/>
</dbReference>
<dbReference type="InterPro" id="IPR052892">
    <property type="entry name" value="NA-targeting_endonuclease"/>
</dbReference>
<evidence type="ECO:0000313" key="3">
    <source>
        <dbReference type="Proteomes" id="UP000830835"/>
    </source>
</evidence>
<reference evidence="2" key="1">
    <citation type="submission" date="2021-02" db="EMBL/GenBank/DDBJ databases">
        <title>The CRISPR/cas machinery reduction and long-range gene transfer in the hot spring cyanobacterium Synechococcus.</title>
        <authorList>
            <person name="Dvorak P."/>
            <person name="Jahodarova E."/>
            <person name="Hasler P."/>
            <person name="Poulickova A."/>
        </authorList>
    </citation>
    <scope>NUCLEOTIDE SEQUENCE</scope>
    <source>
        <strain evidence="2">Rupite</strain>
    </source>
</reference>
<evidence type="ECO:0000259" key="1">
    <source>
        <dbReference type="SMART" id="SM00507"/>
    </source>
</evidence>
<organism evidence="2 3">
    <name type="scientific">Thermostichus vulcanus str. 'Rupite'</name>
    <dbReference type="NCBI Taxonomy" id="2813851"/>
    <lineage>
        <taxon>Bacteria</taxon>
        <taxon>Bacillati</taxon>
        <taxon>Cyanobacteriota</taxon>
        <taxon>Cyanophyceae</taxon>
        <taxon>Thermostichales</taxon>
        <taxon>Thermostichaceae</taxon>
        <taxon>Thermostichus</taxon>
    </lineage>
</organism>
<name>A0ABT0C7J2_THEVL</name>